<dbReference type="PANTHER" id="PTHR47926">
    <property type="entry name" value="PENTATRICOPEPTIDE REPEAT-CONTAINING PROTEIN"/>
    <property type="match status" value="1"/>
</dbReference>
<proteinExistence type="predicted"/>
<dbReference type="AlphaFoldDB" id="A0A834W5R4"/>
<dbReference type="PANTHER" id="PTHR47926:SF465">
    <property type="entry name" value="PENTATRICOPEPTIDE REPEAT (PPR-LIKE) SUPERFAMILY PROTEIN"/>
    <property type="match status" value="1"/>
</dbReference>
<reference evidence="3" key="1">
    <citation type="submission" date="2020-09" db="EMBL/GenBank/DDBJ databases">
        <title>Genome-Enabled Discovery of Anthraquinone Biosynthesis in Senna tora.</title>
        <authorList>
            <person name="Kang S.-H."/>
            <person name="Pandey R.P."/>
            <person name="Lee C.-M."/>
            <person name="Sim J.-S."/>
            <person name="Jeong J.-T."/>
            <person name="Choi B.-S."/>
            <person name="Jung M."/>
            <person name="Ginzburg D."/>
            <person name="Zhao K."/>
            <person name="Won S.Y."/>
            <person name="Oh T.-J."/>
            <person name="Yu Y."/>
            <person name="Kim N.-H."/>
            <person name="Lee O.R."/>
            <person name="Lee T.-H."/>
            <person name="Bashyal P."/>
            <person name="Kim T.-S."/>
            <person name="Lee W.-H."/>
            <person name="Kawkins C."/>
            <person name="Kim C.-K."/>
            <person name="Kim J.S."/>
            <person name="Ahn B.O."/>
            <person name="Rhee S.Y."/>
            <person name="Sohng J.K."/>
        </authorList>
    </citation>
    <scope>NUCLEOTIDE SEQUENCE</scope>
    <source>
        <tissue evidence="3">Leaf</tissue>
    </source>
</reference>
<feature type="repeat" description="PPR" evidence="2">
    <location>
        <begin position="15"/>
        <end position="45"/>
    </location>
</feature>
<protein>
    <submittedName>
        <fullName evidence="3">Pentatricopeptide repeat-containing protein</fullName>
    </submittedName>
</protein>
<dbReference type="GO" id="GO:0009451">
    <property type="term" value="P:RNA modification"/>
    <property type="evidence" value="ECO:0007669"/>
    <property type="project" value="InterPro"/>
</dbReference>
<evidence type="ECO:0000256" key="2">
    <source>
        <dbReference type="PROSITE-ProRule" id="PRU00708"/>
    </source>
</evidence>
<dbReference type="EMBL" id="JAAIUW010000010">
    <property type="protein sequence ID" value="KAF7810800.1"/>
    <property type="molecule type" value="Genomic_DNA"/>
</dbReference>
<accession>A0A834W5R4</accession>
<dbReference type="Pfam" id="PF13041">
    <property type="entry name" value="PPR_2"/>
    <property type="match status" value="1"/>
</dbReference>
<dbReference type="NCBIfam" id="TIGR00756">
    <property type="entry name" value="PPR"/>
    <property type="match status" value="3"/>
</dbReference>
<keyword evidence="4" id="KW-1185">Reference proteome</keyword>
<comment type="caution">
    <text evidence="3">The sequence shown here is derived from an EMBL/GenBank/DDBJ whole genome shotgun (WGS) entry which is preliminary data.</text>
</comment>
<evidence type="ECO:0000256" key="1">
    <source>
        <dbReference type="ARBA" id="ARBA00022737"/>
    </source>
</evidence>
<dbReference type="InterPro" id="IPR011990">
    <property type="entry name" value="TPR-like_helical_dom_sf"/>
</dbReference>
<gene>
    <name evidence="3" type="ORF">G2W53_031776</name>
</gene>
<dbReference type="InterPro" id="IPR002885">
    <property type="entry name" value="PPR_rpt"/>
</dbReference>
<sequence length="226" mass="25372">MEDARRLFDEIPVKDVFVWTTLLSGYTNLGDMESAAELFNQMPQKNSISWTSLIGGYAKLGMGHEALQVFRNMNMHQVRPDQFTYSSCLSACAILASLKHGKQIHAYLVRNTIRPSTVVITTIIDMYSKCGNLETAKQVFHFMGNKQDVVTWNAMISALAHHGYGVELMDERHVKKERAISWIEIGNEVHAFTVSDGSHPLKETIYSVLGHLGNQMEDNVSLPKVA</sequence>
<dbReference type="OrthoDB" id="185373at2759"/>
<keyword evidence="1" id="KW-0677">Repeat</keyword>
<dbReference type="InterPro" id="IPR046960">
    <property type="entry name" value="PPR_At4g14850-like_plant"/>
</dbReference>
<evidence type="ECO:0000313" key="4">
    <source>
        <dbReference type="Proteomes" id="UP000634136"/>
    </source>
</evidence>
<name>A0A834W5R4_9FABA</name>
<dbReference type="GO" id="GO:0003723">
    <property type="term" value="F:RNA binding"/>
    <property type="evidence" value="ECO:0007669"/>
    <property type="project" value="InterPro"/>
</dbReference>
<evidence type="ECO:0000313" key="3">
    <source>
        <dbReference type="EMBL" id="KAF7810800.1"/>
    </source>
</evidence>
<feature type="repeat" description="PPR" evidence="2">
    <location>
        <begin position="46"/>
        <end position="80"/>
    </location>
</feature>
<dbReference type="Proteomes" id="UP000634136">
    <property type="component" value="Unassembled WGS sequence"/>
</dbReference>
<dbReference type="PROSITE" id="PS51375">
    <property type="entry name" value="PPR"/>
    <property type="match status" value="2"/>
</dbReference>
<dbReference type="Gene3D" id="1.25.40.10">
    <property type="entry name" value="Tetratricopeptide repeat domain"/>
    <property type="match status" value="2"/>
</dbReference>
<dbReference type="Pfam" id="PF01535">
    <property type="entry name" value="PPR"/>
    <property type="match status" value="2"/>
</dbReference>
<organism evidence="3 4">
    <name type="scientific">Senna tora</name>
    <dbReference type="NCBI Taxonomy" id="362788"/>
    <lineage>
        <taxon>Eukaryota</taxon>
        <taxon>Viridiplantae</taxon>
        <taxon>Streptophyta</taxon>
        <taxon>Embryophyta</taxon>
        <taxon>Tracheophyta</taxon>
        <taxon>Spermatophyta</taxon>
        <taxon>Magnoliopsida</taxon>
        <taxon>eudicotyledons</taxon>
        <taxon>Gunneridae</taxon>
        <taxon>Pentapetalae</taxon>
        <taxon>rosids</taxon>
        <taxon>fabids</taxon>
        <taxon>Fabales</taxon>
        <taxon>Fabaceae</taxon>
        <taxon>Caesalpinioideae</taxon>
        <taxon>Cassia clade</taxon>
        <taxon>Senna</taxon>
    </lineage>
</organism>